<dbReference type="EMBL" id="RWGY01000039">
    <property type="protein sequence ID" value="TVU09068.1"/>
    <property type="molecule type" value="Genomic_DNA"/>
</dbReference>
<keyword evidence="5" id="KW-1133">Transmembrane helix</keyword>
<evidence type="ECO:0000256" key="8">
    <source>
        <dbReference type="SAM" id="MobiDB-lite"/>
    </source>
</evidence>
<evidence type="ECO:0000256" key="6">
    <source>
        <dbReference type="ARBA" id="ARBA00023136"/>
    </source>
</evidence>
<evidence type="ECO:0000256" key="5">
    <source>
        <dbReference type="ARBA" id="ARBA00022989"/>
    </source>
</evidence>
<comment type="caution">
    <text evidence="9">The sequence shown here is derived from an EMBL/GenBank/DDBJ whole genome shotgun (WGS) entry which is preliminary data.</text>
</comment>
<dbReference type="GO" id="GO:0008285">
    <property type="term" value="P:negative regulation of cell population proliferation"/>
    <property type="evidence" value="ECO:0007669"/>
    <property type="project" value="InterPro"/>
</dbReference>
<reference evidence="9 10" key="1">
    <citation type="journal article" date="2019" name="Sci. Rep.">
        <title>A high-quality genome of Eragrostis curvula grass provides insights into Poaceae evolution and supports new strategies to enhance forage quality.</title>
        <authorList>
            <person name="Carballo J."/>
            <person name="Santos B.A.C.M."/>
            <person name="Zappacosta D."/>
            <person name="Garbus I."/>
            <person name="Selva J.P."/>
            <person name="Gallo C.A."/>
            <person name="Diaz A."/>
            <person name="Albertini E."/>
            <person name="Caccamo M."/>
            <person name="Echenique V."/>
        </authorList>
    </citation>
    <scope>NUCLEOTIDE SEQUENCE [LARGE SCALE GENOMIC DNA]</scope>
    <source>
        <strain evidence="10">cv. Victoria</strain>
        <tissue evidence="9">Leaf</tissue>
    </source>
</reference>
<dbReference type="InterPro" id="IPR012552">
    <property type="entry name" value="DVL"/>
</dbReference>
<evidence type="ECO:0000313" key="10">
    <source>
        <dbReference type="Proteomes" id="UP000324897"/>
    </source>
</evidence>
<comment type="subcellular location">
    <subcellularLocation>
        <location evidence="1">Cell membrane</location>
        <topology evidence="1">Single-pass membrane protein</topology>
    </subcellularLocation>
</comment>
<keyword evidence="6" id="KW-0472">Membrane</keyword>
<feature type="region of interest" description="Disordered" evidence="8">
    <location>
        <begin position="29"/>
        <end position="82"/>
    </location>
</feature>
<dbReference type="GO" id="GO:0005886">
    <property type="term" value="C:plasma membrane"/>
    <property type="evidence" value="ECO:0007669"/>
    <property type="project" value="UniProtKB-SubCell"/>
</dbReference>
<protein>
    <submittedName>
        <fullName evidence="9">Uncharacterized protein</fullName>
    </submittedName>
</protein>
<evidence type="ECO:0000256" key="2">
    <source>
        <dbReference type="ARBA" id="ARBA00022473"/>
    </source>
</evidence>
<dbReference type="PANTHER" id="PTHR47855:SF6">
    <property type="entry name" value="ROTUNDIFOLIA LIKE 8"/>
    <property type="match status" value="1"/>
</dbReference>
<accession>A0A5J9TDL4</accession>
<name>A0A5J9TDL4_9POAL</name>
<comment type="similarity">
    <text evidence="7">Belongs to the DVL/RTFL small polypeptides family.</text>
</comment>
<organism evidence="9 10">
    <name type="scientific">Eragrostis curvula</name>
    <name type="common">weeping love grass</name>
    <dbReference type="NCBI Taxonomy" id="38414"/>
    <lineage>
        <taxon>Eukaryota</taxon>
        <taxon>Viridiplantae</taxon>
        <taxon>Streptophyta</taxon>
        <taxon>Embryophyta</taxon>
        <taxon>Tracheophyta</taxon>
        <taxon>Spermatophyta</taxon>
        <taxon>Magnoliopsida</taxon>
        <taxon>Liliopsida</taxon>
        <taxon>Poales</taxon>
        <taxon>Poaceae</taxon>
        <taxon>PACMAD clade</taxon>
        <taxon>Chloridoideae</taxon>
        <taxon>Eragrostideae</taxon>
        <taxon>Eragrostidinae</taxon>
        <taxon>Eragrostis</taxon>
    </lineage>
</organism>
<dbReference type="Pfam" id="PF08137">
    <property type="entry name" value="DVL"/>
    <property type="match status" value="1"/>
</dbReference>
<evidence type="ECO:0000256" key="7">
    <source>
        <dbReference type="ARBA" id="ARBA00024340"/>
    </source>
</evidence>
<evidence type="ECO:0000256" key="4">
    <source>
        <dbReference type="ARBA" id="ARBA00022692"/>
    </source>
</evidence>
<dbReference type="PANTHER" id="PTHR47855">
    <property type="entry name" value="OS01G0525701 PROTEIN"/>
    <property type="match status" value="1"/>
</dbReference>
<dbReference type="GO" id="GO:0048367">
    <property type="term" value="P:shoot system development"/>
    <property type="evidence" value="ECO:0007669"/>
    <property type="project" value="UniProtKB-ARBA"/>
</dbReference>
<evidence type="ECO:0000256" key="3">
    <source>
        <dbReference type="ARBA" id="ARBA00022475"/>
    </source>
</evidence>
<evidence type="ECO:0000313" key="9">
    <source>
        <dbReference type="EMBL" id="TVU09068.1"/>
    </source>
</evidence>
<sequence>MSDSGKFEQWNLSSPLLPFSGRPVWPLDPVRGAAHGPQSWSTAPQHPSREHALGLRSVPSKAQRPSLLEAMERKKQHRGKLQKVLREQKARLYIIRRCVVMLLCWSD</sequence>
<keyword evidence="10" id="KW-1185">Reference proteome</keyword>
<dbReference type="Proteomes" id="UP000324897">
    <property type="component" value="Chromosome 3"/>
</dbReference>
<evidence type="ECO:0000256" key="1">
    <source>
        <dbReference type="ARBA" id="ARBA00004162"/>
    </source>
</evidence>
<keyword evidence="4" id="KW-0812">Transmembrane</keyword>
<dbReference type="OrthoDB" id="1057178at2759"/>
<feature type="non-terminal residue" evidence="9">
    <location>
        <position position="1"/>
    </location>
</feature>
<keyword evidence="3" id="KW-1003">Cell membrane</keyword>
<gene>
    <name evidence="9" type="ORF">EJB05_42508</name>
</gene>
<dbReference type="InterPro" id="IPR052153">
    <property type="entry name" value="DVL/RTFL_small_peptides"/>
</dbReference>
<dbReference type="AlphaFoldDB" id="A0A5J9TDL4"/>
<feature type="region of interest" description="Disordered" evidence="8">
    <location>
        <begin position="1"/>
        <end position="20"/>
    </location>
</feature>
<keyword evidence="2" id="KW-0217">Developmental protein</keyword>
<dbReference type="Gramene" id="TVU09068">
    <property type="protein sequence ID" value="TVU09068"/>
    <property type="gene ID" value="EJB05_42508"/>
</dbReference>
<proteinExistence type="inferred from homology"/>